<evidence type="ECO:0000259" key="8">
    <source>
        <dbReference type="PROSITE" id="PS51379"/>
    </source>
</evidence>
<keyword evidence="10" id="KW-1185">Reference proteome</keyword>
<dbReference type="SUPFAM" id="SSF54862">
    <property type="entry name" value="4Fe-4S ferredoxins"/>
    <property type="match status" value="1"/>
</dbReference>
<evidence type="ECO:0000256" key="2">
    <source>
        <dbReference type="ARBA" id="ARBA00022485"/>
    </source>
</evidence>
<dbReference type="Pfam" id="PF12838">
    <property type="entry name" value="Fer4_7"/>
    <property type="match status" value="1"/>
</dbReference>
<dbReference type="InterPro" id="IPR017900">
    <property type="entry name" value="4Fe4S_Fe_S_CS"/>
</dbReference>
<dbReference type="EMBL" id="JBHPBY010000476">
    <property type="protein sequence ID" value="MFC1853340.1"/>
    <property type="molecule type" value="Genomic_DNA"/>
</dbReference>
<dbReference type="PANTHER" id="PTHR43687">
    <property type="entry name" value="ADENYLYLSULFATE REDUCTASE, BETA SUBUNIT"/>
    <property type="match status" value="1"/>
</dbReference>
<name>A0ABV6Z4H2_UNCC1</name>
<evidence type="ECO:0000256" key="3">
    <source>
        <dbReference type="ARBA" id="ARBA00022723"/>
    </source>
</evidence>
<keyword evidence="4" id="KW-0677">Repeat</keyword>
<comment type="caution">
    <text evidence="9">The sequence shown here is derived from an EMBL/GenBank/DDBJ whole genome shotgun (WGS) entry which is preliminary data.</text>
</comment>
<keyword evidence="3" id="KW-0479">Metal-binding</keyword>
<keyword evidence="6" id="KW-0408">Iron</keyword>
<keyword evidence="5" id="KW-0249">Electron transport</keyword>
<feature type="domain" description="4Fe-4S ferredoxin-type" evidence="8">
    <location>
        <begin position="202"/>
        <end position="232"/>
    </location>
</feature>
<keyword evidence="7" id="KW-0411">Iron-sulfur</keyword>
<dbReference type="InterPro" id="IPR050572">
    <property type="entry name" value="Fe-S_Ferredoxin"/>
</dbReference>
<evidence type="ECO:0000256" key="6">
    <source>
        <dbReference type="ARBA" id="ARBA00023004"/>
    </source>
</evidence>
<keyword evidence="1" id="KW-0813">Transport</keyword>
<evidence type="ECO:0000256" key="7">
    <source>
        <dbReference type="ARBA" id="ARBA00023014"/>
    </source>
</evidence>
<evidence type="ECO:0000256" key="5">
    <source>
        <dbReference type="ARBA" id="ARBA00022982"/>
    </source>
</evidence>
<evidence type="ECO:0000313" key="9">
    <source>
        <dbReference type="EMBL" id="MFC1853340.1"/>
    </source>
</evidence>
<feature type="domain" description="4Fe-4S ferredoxin-type" evidence="8">
    <location>
        <begin position="172"/>
        <end position="201"/>
    </location>
</feature>
<sequence length="248" mass="27036">MAKQVHQVIDQLPEVRITNFMWDRCAAGKGYREFTTSMLADPKIQDIRLNPTDQVECGVTGSEPPAVCVKIKKSENIEELQFDMVVFAPLMKGNPMVSEVTQSLQVELDKHGFVTAVNEKLRTFSTRIEGVFVAGTAHEPKDIQESSTHGAAAAGGILSLLVPGRKLTVNPATAVVDSEICGGCKLCPSVCTYKAIEFDQEKRVSIINELLCRGCGACAAFCPSAAIEARHFTDKQIWAEIESCCLNK</sequence>
<evidence type="ECO:0000256" key="1">
    <source>
        <dbReference type="ARBA" id="ARBA00022448"/>
    </source>
</evidence>
<dbReference type="InterPro" id="IPR017896">
    <property type="entry name" value="4Fe4S_Fe-S-bd"/>
</dbReference>
<keyword evidence="2" id="KW-0004">4Fe-4S</keyword>
<dbReference type="PANTHER" id="PTHR43687:SF6">
    <property type="entry name" value="L-ASPARTATE SEMIALDEHYDE SULFURTRANSFERASE IRON-SULFUR SUBUNIT"/>
    <property type="match status" value="1"/>
</dbReference>
<dbReference type="SUPFAM" id="SSF51905">
    <property type="entry name" value="FAD/NAD(P)-binding domain"/>
    <property type="match status" value="1"/>
</dbReference>
<evidence type="ECO:0000313" key="10">
    <source>
        <dbReference type="Proteomes" id="UP001594351"/>
    </source>
</evidence>
<gene>
    <name evidence="9" type="ORF">ACFL27_24340</name>
</gene>
<dbReference type="InterPro" id="IPR036188">
    <property type="entry name" value="FAD/NAD-bd_sf"/>
</dbReference>
<evidence type="ECO:0000256" key="4">
    <source>
        <dbReference type="ARBA" id="ARBA00022737"/>
    </source>
</evidence>
<protein>
    <submittedName>
        <fullName evidence="9">4Fe-4S dicluster domain-containing protein</fullName>
    </submittedName>
</protein>
<proteinExistence type="predicted"/>
<dbReference type="PROSITE" id="PS51379">
    <property type="entry name" value="4FE4S_FER_2"/>
    <property type="match status" value="2"/>
</dbReference>
<dbReference type="Gene3D" id="3.30.70.20">
    <property type="match status" value="1"/>
</dbReference>
<accession>A0ABV6Z4H2</accession>
<dbReference type="Proteomes" id="UP001594351">
    <property type="component" value="Unassembled WGS sequence"/>
</dbReference>
<organism evidence="9 10">
    <name type="scientific">candidate division CSSED10-310 bacterium</name>
    <dbReference type="NCBI Taxonomy" id="2855610"/>
    <lineage>
        <taxon>Bacteria</taxon>
        <taxon>Bacteria division CSSED10-310</taxon>
    </lineage>
</organism>
<dbReference type="Gene3D" id="3.50.50.60">
    <property type="entry name" value="FAD/NAD(P)-binding domain"/>
    <property type="match status" value="2"/>
</dbReference>
<reference evidence="9 10" key="1">
    <citation type="submission" date="2024-09" db="EMBL/GenBank/DDBJ databases">
        <title>Laminarin stimulates single cell rates of sulfate reduction while oxygen inhibits transcriptomic activity in coastal marine sediment.</title>
        <authorList>
            <person name="Lindsay M."/>
            <person name="Orcutt B."/>
            <person name="Emerson D."/>
            <person name="Stepanauskas R."/>
            <person name="D'Angelo T."/>
        </authorList>
    </citation>
    <scope>NUCLEOTIDE SEQUENCE [LARGE SCALE GENOMIC DNA]</scope>
    <source>
        <strain evidence="9">SAG AM-311-K15</strain>
    </source>
</reference>
<dbReference type="PROSITE" id="PS00198">
    <property type="entry name" value="4FE4S_FER_1"/>
    <property type="match status" value="1"/>
</dbReference>